<proteinExistence type="predicted"/>
<dbReference type="InterPro" id="IPR044610">
    <property type="entry name" value="GLCAT14A/B/C"/>
</dbReference>
<evidence type="ECO:0000313" key="13">
    <source>
        <dbReference type="Proteomes" id="UP000317650"/>
    </source>
</evidence>
<keyword evidence="10" id="KW-1133">Transmembrane helix</keyword>
<comment type="subcellular location">
    <subcellularLocation>
        <location evidence="2">Membrane</location>
        <topology evidence="2">Single-pass type II membrane protein</topology>
    </subcellularLocation>
    <subcellularLocation>
        <location evidence="1 8">Nucleus</location>
    </subcellularLocation>
</comment>
<evidence type="ECO:0000256" key="4">
    <source>
        <dbReference type="ARBA" id="ARBA00022679"/>
    </source>
</evidence>
<feature type="compositionally biased region" description="Low complexity" evidence="9">
    <location>
        <begin position="588"/>
        <end position="611"/>
    </location>
</feature>
<feature type="domain" description="CCT" evidence="11">
    <location>
        <begin position="921"/>
        <end position="965"/>
    </location>
</feature>
<dbReference type="InterPro" id="IPR003406">
    <property type="entry name" value="Glyco_trans_14"/>
</dbReference>
<evidence type="ECO:0000256" key="3">
    <source>
        <dbReference type="ARBA" id="ARBA00022676"/>
    </source>
</evidence>
<reference evidence="12 13" key="1">
    <citation type="journal article" date="2019" name="Nat. Plants">
        <title>Genome sequencing of Musa balbisiana reveals subgenome evolution and function divergence in polyploid bananas.</title>
        <authorList>
            <person name="Yao X."/>
        </authorList>
    </citation>
    <scope>NUCLEOTIDE SEQUENCE [LARGE SCALE GENOMIC DNA]</scope>
    <source>
        <strain evidence="13">cv. DH-PKW</strain>
        <tissue evidence="12">Leaves</tissue>
    </source>
</reference>
<dbReference type="GO" id="GO:0005634">
    <property type="term" value="C:nucleus"/>
    <property type="evidence" value="ECO:0007669"/>
    <property type="project" value="UniProtKB-SubCell"/>
</dbReference>
<dbReference type="PANTHER" id="PTHR45719">
    <property type="entry name" value="GLYCOSYLTRANSFERASE"/>
    <property type="match status" value="1"/>
</dbReference>
<dbReference type="STRING" id="52838.A0A4S8JEW1"/>
<feature type="compositionally biased region" description="Polar residues" evidence="9">
    <location>
        <begin position="851"/>
        <end position="863"/>
    </location>
</feature>
<feature type="region of interest" description="Disordered" evidence="9">
    <location>
        <begin position="828"/>
        <end position="865"/>
    </location>
</feature>
<accession>A0A4S8JEW1</accession>
<dbReference type="Proteomes" id="UP000317650">
    <property type="component" value="Chromosome 7"/>
</dbReference>
<evidence type="ECO:0000259" key="11">
    <source>
        <dbReference type="PROSITE" id="PS51017"/>
    </source>
</evidence>
<evidence type="ECO:0000256" key="8">
    <source>
        <dbReference type="PROSITE-ProRule" id="PRU00357"/>
    </source>
</evidence>
<dbReference type="AlphaFoldDB" id="A0A4S8JEW1"/>
<evidence type="ECO:0000256" key="7">
    <source>
        <dbReference type="ARBA" id="ARBA00023242"/>
    </source>
</evidence>
<name>A0A4S8JEW1_MUSBA</name>
<dbReference type="Pfam" id="PF02485">
    <property type="entry name" value="Branch"/>
    <property type="match status" value="1"/>
</dbReference>
<evidence type="ECO:0000256" key="5">
    <source>
        <dbReference type="ARBA" id="ARBA00023136"/>
    </source>
</evidence>
<protein>
    <recommendedName>
        <fullName evidence="11">CCT domain-containing protein</fullName>
    </recommendedName>
</protein>
<feature type="region of interest" description="Disordered" evidence="9">
    <location>
        <begin position="947"/>
        <end position="978"/>
    </location>
</feature>
<evidence type="ECO:0000256" key="2">
    <source>
        <dbReference type="ARBA" id="ARBA00004606"/>
    </source>
</evidence>
<feature type="region of interest" description="Disordered" evidence="9">
    <location>
        <begin position="588"/>
        <end position="629"/>
    </location>
</feature>
<dbReference type="Pfam" id="PF06203">
    <property type="entry name" value="CCT"/>
    <property type="match status" value="1"/>
</dbReference>
<feature type="transmembrane region" description="Helical" evidence="10">
    <location>
        <begin position="12"/>
        <end position="30"/>
    </location>
</feature>
<feature type="compositionally biased region" description="Basic residues" evidence="9">
    <location>
        <begin position="616"/>
        <end position="627"/>
    </location>
</feature>
<sequence>MRLLKFSPWIGILVFILAAFILGVISHSFLRGVTSVADQKLGLVVGPLLKGPADPPVFAYWLSGTGGEGQKMLRLLKAVYHPRNRYVLHLDAGSSALERINLARSIQSERLFRAFRNVDVIGQSYAVDRTGPSILSATLHGAAVLLRLSADWDWFITLSSSDYPIMTQDDLLHVFTSLPRNLNFIDHTSDLGWKEYDRFDKIVVDPSLYMDKNSQLLISSGTRKTPDAFKIFTGSPWVILSRAFVEHCIHGSDNLPRKLLMYFANVAYSMESYFQTVICNSPEFQNTTVNTDLRYIVWDNPPGLEPLFLNQSYYKAMIKSRAAFARRFMEDDPVLKKVDKKILKRAQNGVGFGQWCSAQLKNKGQKTLKGDTCSIGVDINTVKPGPSAARLGSREQYITDLETEPVLLWELDASFLINIKFMKIEAITSPNHPMRVKAQQVERDEAMKDSDVKLLAAVRVHIVYEPIAVVPKQSWGIRVKHSIGVIPQGYQITNGNERVIETPAVVQQNRAARLTTESCRFPSCSLAKAPPTPAYSSRIPPQAPTSALDSAVIPAASQRTFRDSRTMSSCLSGGGRTYGFDLDIVKPSSSSSGRSLHSSSPSSTLSESSNSPRAISIKKARTPRKRPNQTYNEAAALLSAIYPNIFSSKSLKKLSKYTKPFDSFPESSDLLPPFPVLSDAAFLIHNPQPEMPAATRLELKHKMPIEKECTSPVSSVSFEPNSPDTFDDNFDAESILDGEIEESIDSIMGNLTMNVPSEDNDNEGLNTCNASVNPMLQSLIGYRTCGRFELGLGLRFGRNLQRALRNRDEGDWWRSPAVPVQDLVPNLKSATAAPPLEKKKKKKAAKEETGGMNNTTNATSTPSKEAGLGLKLNHEEVLKAWSGRGSMFSDGPDSPSSSADALAKLADIDLFPDATGAGTVREASVLRYREKRRSRLFSKKIRYQVRKANADRRPRMKASGRFVRSPSLLQQAIEEESQ</sequence>
<dbReference type="GO" id="GO:0015020">
    <property type="term" value="F:glucuronosyltransferase activity"/>
    <property type="evidence" value="ECO:0007669"/>
    <property type="project" value="InterPro"/>
</dbReference>
<organism evidence="12 13">
    <name type="scientific">Musa balbisiana</name>
    <name type="common">Banana</name>
    <dbReference type="NCBI Taxonomy" id="52838"/>
    <lineage>
        <taxon>Eukaryota</taxon>
        <taxon>Viridiplantae</taxon>
        <taxon>Streptophyta</taxon>
        <taxon>Embryophyta</taxon>
        <taxon>Tracheophyta</taxon>
        <taxon>Spermatophyta</taxon>
        <taxon>Magnoliopsida</taxon>
        <taxon>Liliopsida</taxon>
        <taxon>Zingiberales</taxon>
        <taxon>Musaceae</taxon>
        <taxon>Musa</taxon>
    </lineage>
</organism>
<keyword evidence="13" id="KW-1185">Reference proteome</keyword>
<evidence type="ECO:0000256" key="1">
    <source>
        <dbReference type="ARBA" id="ARBA00004123"/>
    </source>
</evidence>
<comment type="caution">
    <text evidence="12">The sequence shown here is derived from an EMBL/GenBank/DDBJ whole genome shotgun (WGS) entry which is preliminary data.</text>
</comment>
<evidence type="ECO:0000256" key="10">
    <source>
        <dbReference type="SAM" id="Phobius"/>
    </source>
</evidence>
<evidence type="ECO:0000313" key="12">
    <source>
        <dbReference type="EMBL" id="THU59979.1"/>
    </source>
</evidence>
<gene>
    <name evidence="12" type="ORF">C4D60_Mb07t07750</name>
</gene>
<evidence type="ECO:0000256" key="9">
    <source>
        <dbReference type="SAM" id="MobiDB-lite"/>
    </source>
</evidence>
<dbReference type="GO" id="GO:0016020">
    <property type="term" value="C:membrane"/>
    <property type="evidence" value="ECO:0007669"/>
    <property type="project" value="UniProtKB-SubCell"/>
</dbReference>
<dbReference type="PROSITE" id="PS51017">
    <property type="entry name" value="CCT"/>
    <property type="match status" value="1"/>
</dbReference>
<keyword evidence="5 10" id="KW-0472">Membrane</keyword>
<keyword evidence="4" id="KW-0808">Transferase</keyword>
<keyword evidence="6" id="KW-0325">Glycoprotein</keyword>
<evidence type="ECO:0000256" key="6">
    <source>
        <dbReference type="ARBA" id="ARBA00023180"/>
    </source>
</evidence>
<dbReference type="InterPro" id="IPR010402">
    <property type="entry name" value="CCT_domain"/>
</dbReference>
<dbReference type="PANTHER" id="PTHR45719:SF39">
    <property type="entry name" value="OS04G0301700 PROTEIN"/>
    <property type="match status" value="1"/>
</dbReference>
<keyword evidence="7 8" id="KW-0539">Nucleus</keyword>
<keyword evidence="10" id="KW-0812">Transmembrane</keyword>
<keyword evidence="3" id="KW-0328">Glycosyltransferase</keyword>
<dbReference type="EMBL" id="PYDT01000005">
    <property type="protein sequence ID" value="THU59979.1"/>
    <property type="molecule type" value="Genomic_DNA"/>
</dbReference>